<dbReference type="InterPro" id="IPR045348">
    <property type="entry name" value="CPSF4/Yth1"/>
</dbReference>
<protein>
    <recommendedName>
        <fullName evidence="12">mRNA 3'-end-processing protein</fullName>
    </recommendedName>
</protein>
<dbReference type="Pfam" id="PF18345">
    <property type="entry name" value="zf_CCCH_4"/>
    <property type="match status" value="1"/>
</dbReference>
<dbReference type="PANTHER" id="PTHR23102">
    <property type="entry name" value="CLEAVAGE AND POLYADENYLATION SPECIFICITY FACTOR SUBUNIT 4-RELATED"/>
    <property type="match status" value="1"/>
</dbReference>
<comment type="caution">
    <text evidence="15">The sequence shown here is derived from an EMBL/GenBank/DDBJ whole genome shotgun (WGS) entry which is preliminary data.</text>
</comment>
<gene>
    <name evidence="15" type="primary">YTH1</name>
    <name evidence="15" type="ORF">DL546_003951</name>
</gene>
<evidence type="ECO:0000256" key="9">
    <source>
        <dbReference type="ARBA" id="ARBA00023242"/>
    </source>
</evidence>
<dbReference type="EMBL" id="QVQW01000004">
    <property type="protein sequence ID" value="RKU48474.1"/>
    <property type="molecule type" value="Genomic_DNA"/>
</dbReference>
<comment type="similarity">
    <text evidence="2 12">Belongs to the CPSF4/YTH1 family.</text>
</comment>
<feature type="domain" description="C3H1-type" evidence="14">
    <location>
        <begin position="44"/>
        <end position="72"/>
    </location>
</feature>
<keyword evidence="6 11" id="KW-0863">Zinc-finger</keyword>
<dbReference type="Proteomes" id="UP000275385">
    <property type="component" value="Unassembled WGS sequence"/>
</dbReference>
<feature type="zinc finger region" description="C3H1-type" evidence="11">
    <location>
        <begin position="141"/>
        <end position="168"/>
    </location>
</feature>
<keyword evidence="8 12" id="KW-0694">RNA-binding</keyword>
<organism evidence="15 16">
    <name type="scientific">Coniochaeta pulveracea</name>
    <dbReference type="NCBI Taxonomy" id="177199"/>
    <lineage>
        <taxon>Eukaryota</taxon>
        <taxon>Fungi</taxon>
        <taxon>Dikarya</taxon>
        <taxon>Ascomycota</taxon>
        <taxon>Pezizomycotina</taxon>
        <taxon>Sordariomycetes</taxon>
        <taxon>Sordariomycetidae</taxon>
        <taxon>Coniochaetales</taxon>
        <taxon>Coniochaetaceae</taxon>
        <taxon>Coniochaeta</taxon>
    </lineage>
</organism>
<keyword evidence="16" id="KW-1185">Reference proteome</keyword>
<keyword evidence="9 12" id="KW-0539">Nucleus</keyword>
<evidence type="ECO:0000256" key="7">
    <source>
        <dbReference type="ARBA" id="ARBA00022833"/>
    </source>
</evidence>
<evidence type="ECO:0000256" key="12">
    <source>
        <dbReference type="RuleBase" id="RU369008"/>
    </source>
</evidence>
<evidence type="ECO:0000256" key="13">
    <source>
        <dbReference type="SAM" id="MobiDB-lite"/>
    </source>
</evidence>
<evidence type="ECO:0000256" key="3">
    <source>
        <dbReference type="ARBA" id="ARBA00022664"/>
    </source>
</evidence>
<evidence type="ECO:0000256" key="6">
    <source>
        <dbReference type="ARBA" id="ARBA00022771"/>
    </source>
</evidence>
<keyword evidence="7 11" id="KW-0862">Zinc</keyword>
<dbReference type="GO" id="GO:0031124">
    <property type="term" value="P:mRNA 3'-end processing"/>
    <property type="evidence" value="ECO:0007669"/>
    <property type="project" value="UniProtKB-UniRule"/>
</dbReference>
<accession>A0A420YKR7</accession>
<comment type="subcellular location">
    <subcellularLocation>
        <location evidence="1 12">Nucleus</location>
    </subcellularLocation>
</comment>
<evidence type="ECO:0000259" key="14">
    <source>
        <dbReference type="PROSITE" id="PS50103"/>
    </source>
</evidence>
<proteinExistence type="inferred from homology"/>
<feature type="zinc finger region" description="C3H1-type" evidence="11">
    <location>
        <begin position="44"/>
        <end position="72"/>
    </location>
</feature>
<keyword evidence="4 11" id="KW-0479">Metal-binding</keyword>
<comment type="function">
    <text evidence="10 12">Component of the cleavage factor I (CF I) involved in pre-mRNA 3'-end processing.</text>
</comment>
<dbReference type="PANTHER" id="PTHR23102:SF24">
    <property type="entry name" value="CLEAVAGE AND POLYADENYLATION SPECIFICITY FACTOR SUBUNIT 4"/>
    <property type="match status" value="1"/>
</dbReference>
<evidence type="ECO:0000256" key="11">
    <source>
        <dbReference type="PROSITE-ProRule" id="PRU00723"/>
    </source>
</evidence>
<feature type="domain" description="C3H1-type" evidence="14">
    <location>
        <begin position="141"/>
        <end position="168"/>
    </location>
</feature>
<feature type="zinc finger region" description="C3H1-type" evidence="11">
    <location>
        <begin position="112"/>
        <end position="140"/>
    </location>
</feature>
<feature type="domain" description="C3H1-type" evidence="14">
    <location>
        <begin position="84"/>
        <end position="111"/>
    </location>
</feature>
<reference evidence="15 16" key="1">
    <citation type="submission" date="2018-08" db="EMBL/GenBank/DDBJ databases">
        <title>Draft genome of the lignicolous fungus Coniochaeta pulveracea.</title>
        <authorList>
            <person name="Borstlap C.J."/>
            <person name="De Witt R.N."/>
            <person name="Botha A."/>
            <person name="Volschenk H."/>
        </authorList>
    </citation>
    <scope>NUCLEOTIDE SEQUENCE [LARGE SCALE GENOMIC DNA]</scope>
    <source>
        <strain evidence="15 16">CAB683</strain>
    </source>
</reference>
<dbReference type="GO" id="GO:0005634">
    <property type="term" value="C:nucleus"/>
    <property type="evidence" value="ECO:0007669"/>
    <property type="project" value="UniProtKB-SubCell"/>
</dbReference>
<evidence type="ECO:0000256" key="5">
    <source>
        <dbReference type="ARBA" id="ARBA00022737"/>
    </source>
</evidence>
<dbReference type="PROSITE" id="PS50103">
    <property type="entry name" value="ZF_C3H1"/>
    <property type="match status" value="4"/>
</dbReference>
<keyword evidence="5 12" id="KW-0677">Repeat</keyword>
<dbReference type="AlphaFoldDB" id="A0A420YKR7"/>
<evidence type="ECO:0000256" key="2">
    <source>
        <dbReference type="ARBA" id="ARBA00008907"/>
    </source>
</evidence>
<keyword evidence="3 12" id="KW-0507">mRNA processing</keyword>
<dbReference type="GO" id="GO:0008270">
    <property type="term" value="F:zinc ion binding"/>
    <property type="evidence" value="ECO:0007669"/>
    <property type="project" value="UniProtKB-KW"/>
</dbReference>
<dbReference type="GO" id="GO:0003723">
    <property type="term" value="F:RNA binding"/>
    <property type="evidence" value="ECO:0007669"/>
    <property type="project" value="UniProtKB-UniRule"/>
</dbReference>
<evidence type="ECO:0000256" key="4">
    <source>
        <dbReference type="ARBA" id="ARBA00022723"/>
    </source>
</evidence>
<dbReference type="FunFam" id="4.10.1000.10:FF:000012">
    <property type="entry name" value="cleavage and polyadenylation specificity factor subunit 4"/>
    <property type="match status" value="1"/>
</dbReference>
<name>A0A420YKR7_9PEZI</name>
<evidence type="ECO:0000256" key="8">
    <source>
        <dbReference type="ARBA" id="ARBA00022884"/>
    </source>
</evidence>
<feature type="compositionally biased region" description="Gly residues" evidence="13">
    <location>
        <begin position="262"/>
        <end position="272"/>
    </location>
</feature>
<dbReference type="Pfam" id="PF00642">
    <property type="entry name" value="zf-CCCH"/>
    <property type="match status" value="1"/>
</dbReference>
<dbReference type="Gene3D" id="3.30.1370.210">
    <property type="match status" value="1"/>
</dbReference>
<feature type="compositionally biased region" description="Basic residues" evidence="13">
    <location>
        <begin position="251"/>
        <end position="261"/>
    </location>
</feature>
<evidence type="ECO:0000256" key="1">
    <source>
        <dbReference type="ARBA" id="ARBA00004123"/>
    </source>
</evidence>
<dbReference type="InterPro" id="IPR036855">
    <property type="entry name" value="Znf_CCCH_sf"/>
</dbReference>
<dbReference type="Gene3D" id="4.10.1000.10">
    <property type="entry name" value="Zinc finger, CCCH-type"/>
    <property type="match status" value="1"/>
</dbReference>
<sequence length="272" mass="31358">MATVTTSTDVHTIADNMLNPQPTNTLPTFTFTPFLQRTYQHSLPPNRPICKTYATTGTCPYKTHCLERHVSTPASHPSNSSQTPFGSLVCKHWLRGLCKKGDACEFLHEYNLRKMPECNFFLRNGYCTNGDECLYLHIDPENKGPGCEWYERGFCPLGPRCAKRHVRRKFCPYYLCGFCPDGRRDCKEGVHPRWFNDEDVERPKVKVERTKEEEEERLRIKEEEYRERERLRDERMGGDGSYGDRNGQRGRGGRWRGKRGGGFRGGGGGARH</sequence>
<feature type="domain" description="C3H1-type" evidence="14">
    <location>
        <begin position="112"/>
        <end position="140"/>
    </location>
</feature>
<dbReference type="InterPro" id="IPR000571">
    <property type="entry name" value="Znf_CCCH"/>
</dbReference>
<feature type="region of interest" description="Disordered" evidence="13">
    <location>
        <begin position="227"/>
        <end position="272"/>
    </location>
</feature>
<feature type="compositionally biased region" description="Basic and acidic residues" evidence="13">
    <location>
        <begin position="227"/>
        <end position="237"/>
    </location>
</feature>
<evidence type="ECO:0000313" key="15">
    <source>
        <dbReference type="EMBL" id="RKU48474.1"/>
    </source>
</evidence>
<dbReference type="SUPFAM" id="SSF90229">
    <property type="entry name" value="CCCH zinc finger"/>
    <property type="match status" value="3"/>
</dbReference>
<evidence type="ECO:0000256" key="10">
    <source>
        <dbReference type="ARBA" id="ARBA00024826"/>
    </source>
</evidence>
<dbReference type="SMART" id="SM00356">
    <property type="entry name" value="ZnF_C3H1"/>
    <property type="match status" value="4"/>
</dbReference>
<dbReference type="OrthoDB" id="1914176at2759"/>
<evidence type="ECO:0000313" key="16">
    <source>
        <dbReference type="Proteomes" id="UP000275385"/>
    </source>
</evidence>
<feature type="zinc finger region" description="C3H1-type" evidence="11">
    <location>
        <begin position="84"/>
        <end position="111"/>
    </location>
</feature>
<dbReference type="STRING" id="177199.A0A420YKR7"/>